<evidence type="ECO:0000256" key="2">
    <source>
        <dbReference type="SAM" id="Phobius"/>
    </source>
</evidence>
<gene>
    <name evidence="3" type="ORF">CLUP02_10022</name>
</gene>
<protein>
    <submittedName>
        <fullName evidence="3">Uncharacterized protein</fullName>
    </submittedName>
</protein>
<dbReference type="GeneID" id="73344008"/>
<dbReference type="EMBL" id="CP019477">
    <property type="protein sequence ID" value="UQC84525.1"/>
    <property type="molecule type" value="Genomic_DNA"/>
</dbReference>
<evidence type="ECO:0000313" key="3">
    <source>
        <dbReference type="EMBL" id="UQC84525.1"/>
    </source>
</evidence>
<dbReference type="RefSeq" id="XP_049146142.1">
    <property type="nucleotide sequence ID" value="XM_049288998.1"/>
</dbReference>
<feature type="transmembrane region" description="Helical" evidence="2">
    <location>
        <begin position="16"/>
        <end position="36"/>
    </location>
</feature>
<dbReference type="AlphaFoldDB" id="A0A9Q8SW37"/>
<evidence type="ECO:0000256" key="1">
    <source>
        <dbReference type="SAM" id="MobiDB-lite"/>
    </source>
</evidence>
<keyword evidence="4" id="KW-1185">Reference proteome</keyword>
<organism evidence="3 4">
    <name type="scientific">Colletotrichum lupini</name>
    <dbReference type="NCBI Taxonomy" id="145971"/>
    <lineage>
        <taxon>Eukaryota</taxon>
        <taxon>Fungi</taxon>
        <taxon>Dikarya</taxon>
        <taxon>Ascomycota</taxon>
        <taxon>Pezizomycotina</taxon>
        <taxon>Sordariomycetes</taxon>
        <taxon>Hypocreomycetidae</taxon>
        <taxon>Glomerellales</taxon>
        <taxon>Glomerellaceae</taxon>
        <taxon>Colletotrichum</taxon>
        <taxon>Colletotrichum acutatum species complex</taxon>
    </lineage>
</organism>
<proteinExistence type="predicted"/>
<evidence type="ECO:0000313" key="4">
    <source>
        <dbReference type="Proteomes" id="UP000830671"/>
    </source>
</evidence>
<sequence length="188" mass="20948">MHTPALPCVRSHTQPILTISLASILWLTIAGIPAIIPLPISESHLTPIHPIPSYCTYLDRASRFTPAPLTDDNDTERRKKKNKLRDAPVFTDTLQASLSNRLNPSRGRLCQNPRKPCFSDPEPVGSVITEATHSVSVTFGKSIRSWRESEGNSVQIRCVSHRLLQGDSTMVSSFSPNSLRYEFSDLRI</sequence>
<keyword evidence="2" id="KW-0812">Transmembrane</keyword>
<feature type="region of interest" description="Disordered" evidence="1">
    <location>
        <begin position="66"/>
        <end position="85"/>
    </location>
</feature>
<keyword evidence="2" id="KW-0472">Membrane</keyword>
<reference evidence="3" key="1">
    <citation type="journal article" date="2021" name="Mol. Plant Microbe Interact.">
        <title>Complete Genome Sequence of the Plant-Pathogenic Fungus Colletotrichum lupini.</title>
        <authorList>
            <person name="Baroncelli R."/>
            <person name="Pensec F."/>
            <person name="Da Lio D."/>
            <person name="Boufleur T."/>
            <person name="Vicente I."/>
            <person name="Sarrocco S."/>
            <person name="Picot A."/>
            <person name="Baraldi E."/>
            <person name="Sukno S."/>
            <person name="Thon M."/>
            <person name="Le Floch G."/>
        </authorList>
    </citation>
    <scope>NUCLEOTIDE SEQUENCE</scope>
    <source>
        <strain evidence="3">IMI 504893</strain>
    </source>
</reference>
<accession>A0A9Q8SW37</accession>
<keyword evidence="2" id="KW-1133">Transmembrane helix</keyword>
<name>A0A9Q8SW37_9PEZI</name>
<dbReference type="KEGG" id="clup:CLUP02_10022"/>
<dbReference type="Proteomes" id="UP000830671">
    <property type="component" value="Chromosome 5"/>
</dbReference>